<keyword evidence="4" id="KW-0460">Magnesium</keyword>
<feature type="domain" description="Thiamine pyrophosphate enzyme N-terminal TPP-binding" evidence="13">
    <location>
        <begin position="6"/>
        <end position="117"/>
    </location>
</feature>
<evidence type="ECO:0000259" key="12">
    <source>
        <dbReference type="Pfam" id="PF02775"/>
    </source>
</evidence>
<dbReference type="AlphaFoldDB" id="A0A1G4K5T0"/>
<accession>A0A1G4K5T0</accession>
<dbReference type="Gene3D" id="3.40.50.970">
    <property type="match status" value="2"/>
</dbReference>
<name>A0A1G4K5T0_9SACH</name>
<dbReference type="PANTHER" id="PTHR43710">
    <property type="entry name" value="2-HYDROXYACYL-COA LYASE"/>
    <property type="match status" value="1"/>
</dbReference>
<dbReference type="InterPro" id="IPR029061">
    <property type="entry name" value="THDP-binding"/>
</dbReference>
<dbReference type="STRING" id="1266660.A0A1G4K5T0"/>
<protein>
    <recommendedName>
        <fullName evidence="9">2-hydroxyacyl-CoA lyase</fullName>
        <ecNumber evidence="9">4.1.2.63</ecNumber>
    </recommendedName>
</protein>
<dbReference type="GO" id="GO:0106359">
    <property type="term" value="F:2-hydroxyacyl-CoA lyase activity"/>
    <property type="evidence" value="ECO:0007669"/>
    <property type="project" value="UniProtKB-EC"/>
</dbReference>
<dbReference type="PROSITE" id="PS00187">
    <property type="entry name" value="TPP_ENZYMES"/>
    <property type="match status" value="1"/>
</dbReference>
<proteinExistence type="inferred from homology"/>
<evidence type="ECO:0000256" key="6">
    <source>
        <dbReference type="ARBA" id="ARBA00023239"/>
    </source>
</evidence>
<dbReference type="GO" id="GO:0005777">
    <property type="term" value="C:peroxisome"/>
    <property type="evidence" value="ECO:0007669"/>
    <property type="project" value="EnsemblFungi"/>
</dbReference>
<comment type="catalytic activity">
    <reaction evidence="7">
        <text>a 2-hydroxy-3-methyl fatty acyl-CoA = a 2-methyl-branched fatty aldehyde + formyl-CoA</text>
        <dbReference type="Rhea" id="RHEA:25375"/>
        <dbReference type="ChEBI" id="CHEBI:49188"/>
        <dbReference type="ChEBI" id="CHEBI:57376"/>
        <dbReference type="ChEBI" id="CHEBI:58783"/>
        <dbReference type="EC" id="4.1.2.63"/>
    </reaction>
    <physiologicalReaction direction="left-to-right" evidence="7">
        <dbReference type="Rhea" id="RHEA:25376"/>
    </physiologicalReaction>
</comment>
<evidence type="ECO:0000256" key="8">
    <source>
        <dbReference type="ARBA" id="ARBA00044454"/>
    </source>
</evidence>
<dbReference type="EMBL" id="LT598461">
    <property type="protein sequence ID" value="SCU99166.1"/>
    <property type="molecule type" value="Genomic_DNA"/>
</dbReference>
<keyword evidence="5 10" id="KW-0786">Thiamine pyrophosphate</keyword>
<dbReference type="OrthoDB" id="10006023at2759"/>
<dbReference type="Pfam" id="PF02776">
    <property type="entry name" value="TPP_enzyme_N"/>
    <property type="match status" value="1"/>
</dbReference>
<dbReference type="InterPro" id="IPR000399">
    <property type="entry name" value="TPP-bd_CS"/>
</dbReference>
<dbReference type="GO" id="GO:0001561">
    <property type="term" value="P:fatty acid alpha-oxidation"/>
    <property type="evidence" value="ECO:0007669"/>
    <property type="project" value="TreeGrafter"/>
</dbReference>
<comment type="cofactor">
    <cofactor evidence="1">
        <name>thiamine diphosphate</name>
        <dbReference type="ChEBI" id="CHEBI:58937"/>
    </cofactor>
</comment>
<keyword evidence="6" id="KW-0456">Lyase</keyword>
<dbReference type="SUPFAM" id="SSF52518">
    <property type="entry name" value="Thiamin diphosphate-binding fold (THDP-binding)"/>
    <property type="match status" value="2"/>
</dbReference>
<organism evidence="14 15">
    <name type="scientific">Lachancea dasiensis</name>
    <dbReference type="NCBI Taxonomy" id="1072105"/>
    <lineage>
        <taxon>Eukaryota</taxon>
        <taxon>Fungi</taxon>
        <taxon>Dikarya</taxon>
        <taxon>Ascomycota</taxon>
        <taxon>Saccharomycotina</taxon>
        <taxon>Saccharomycetes</taxon>
        <taxon>Saccharomycetales</taxon>
        <taxon>Saccharomycetaceae</taxon>
        <taxon>Lachancea</taxon>
    </lineage>
</organism>
<feature type="domain" description="Thiamine pyrophosphate enzyme central" evidence="11">
    <location>
        <begin position="199"/>
        <end position="319"/>
    </location>
</feature>
<comment type="catalytic activity">
    <reaction evidence="8">
        <text>an (R)-2-hydroxy-long-chain-fatty acyl-CoA = a long-chain fatty aldehyde + formyl-CoA</text>
        <dbReference type="Rhea" id="RHEA:67444"/>
        <dbReference type="ChEBI" id="CHEBI:17176"/>
        <dbReference type="ChEBI" id="CHEBI:57376"/>
        <dbReference type="ChEBI" id="CHEBI:170012"/>
        <dbReference type="EC" id="4.1.2.63"/>
    </reaction>
    <physiologicalReaction direction="left-to-right" evidence="8">
        <dbReference type="Rhea" id="RHEA:67445"/>
    </physiologicalReaction>
</comment>
<dbReference type="InterPro" id="IPR011766">
    <property type="entry name" value="TPP_enzyme_TPP-bd"/>
</dbReference>
<keyword evidence="15" id="KW-1185">Reference proteome</keyword>
<dbReference type="PANTHER" id="PTHR43710:SF2">
    <property type="entry name" value="2-HYDROXYACYL-COA LYASE 1"/>
    <property type="match status" value="1"/>
</dbReference>
<evidence type="ECO:0000259" key="11">
    <source>
        <dbReference type="Pfam" id="PF00205"/>
    </source>
</evidence>
<evidence type="ECO:0000256" key="2">
    <source>
        <dbReference type="ARBA" id="ARBA00007812"/>
    </source>
</evidence>
<evidence type="ECO:0000256" key="5">
    <source>
        <dbReference type="ARBA" id="ARBA00023052"/>
    </source>
</evidence>
<dbReference type="InterPro" id="IPR012000">
    <property type="entry name" value="Thiamin_PyroP_enz_cen_dom"/>
</dbReference>
<evidence type="ECO:0000313" key="14">
    <source>
        <dbReference type="EMBL" id="SCU99166.1"/>
    </source>
</evidence>
<evidence type="ECO:0000313" key="15">
    <source>
        <dbReference type="Proteomes" id="UP000190274"/>
    </source>
</evidence>
<feature type="domain" description="Thiamine pyrophosphate enzyme TPP-binding" evidence="12">
    <location>
        <begin position="381"/>
        <end position="527"/>
    </location>
</feature>
<evidence type="ECO:0000256" key="4">
    <source>
        <dbReference type="ARBA" id="ARBA00022842"/>
    </source>
</evidence>
<evidence type="ECO:0000256" key="9">
    <source>
        <dbReference type="ARBA" id="ARBA00044518"/>
    </source>
</evidence>
<dbReference type="InterPro" id="IPR029035">
    <property type="entry name" value="DHS-like_NAD/FAD-binding_dom"/>
</dbReference>
<dbReference type="GO" id="GO:0030976">
    <property type="term" value="F:thiamine pyrophosphate binding"/>
    <property type="evidence" value="ECO:0007669"/>
    <property type="project" value="InterPro"/>
</dbReference>
<evidence type="ECO:0000256" key="7">
    <source>
        <dbReference type="ARBA" id="ARBA00044451"/>
    </source>
</evidence>
<evidence type="ECO:0000256" key="1">
    <source>
        <dbReference type="ARBA" id="ARBA00001964"/>
    </source>
</evidence>
<dbReference type="InterPro" id="IPR045025">
    <property type="entry name" value="HACL1-like"/>
</dbReference>
<dbReference type="Pfam" id="PF02775">
    <property type="entry name" value="TPP_enzyme_C"/>
    <property type="match status" value="1"/>
</dbReference>
<reference evidence="14 15" key="1">
    <citation type="submission" date="2016-03" db="EMBL/GenBank/DDBJ databases">
        <authorList>
            <person name="Devillers H."/>
        </authorList>
    </citation>
    <scope>NUCLEOTIDE SEQUENCE [LARGE SCALE GENOMIC DNA]</scope>
    <source>
        <strain evidence="14">CBS 10888</strain>
    </source>
</reference>
<dbReference type="GO" id="GO:0000287">
    <property type="term" value="F:magnesium ion binding"/>
    <property type="evidence" value="ECO:0007669"/>
    <property type="project" value="InterPro"/>
</dbReference>
<dbReference type="Pfam" id="PF00205">
    <property type="entry name" value="TPP_enzyme_M"/>
    <property type="match status" value="1"/>
</dbReference>
<dbReference type="CDD" id="cd07035">
    <property type="entry name" value="TPP_PYR_POX_like"/>
    <property type="match status" value="1"/>
</dbReference>
<evidence type="ECO:0000256" key="10">
    <source>
        <dbReference type="RuleBase" id="RU362132"/>
    </source>
</evidence>
<comment type="similarity">
    <text evidence="2 10">Belongs to the TPP enzyme family.</text>
</comment>
<dbReference type="Proteomes" id="UP000190274">
    <property type="component" value="Chromosome H"/>
</dbReference>
<evidence type="ECO:0000256" key="3">
    <source>
        <dbReference type="ARBA" id="ARBA00022723"/>
    </source>
</evidence>
<keyword evidence="3" id="KW-0479">Metal-binding</keyword>
<dbReference type="InterPro" id="IPR012001">
    <property type="entry name" value="Thiamin_PyroP_enz_TPP-bd_dom"/>
</dbReference>
<dbReference type="SUPFAM" id="SSF52467">
    <property type="entry name" value="DHS-like NAD/FAD-binding domain"/>
    <property type="match status" value="1"/>
</dbReference>
<dbReference type="Gene3D" id="3.40.50.1220">
    <property type="entry name" value="TPP-binding domain"/>
    <property type="match status" value="1"/>
</dbReference>
<gene>
    <name evidence="14" type="ORF">LADA_0H17964G</name>
</gene>
<evidence type="ECO:0000259" key="13">
    <source>
        <dbReference type="Pfam" id="PF02776"/>
    </source>
</evidence>
<dbReference type="EC" id="4.1.2.63" evidence="9"/>
<dbReference type="CDD" id="cd02004">
    <property type="entry name" value="TPP_BZL_OCoD_HPCL"/>
    <property type="match status" value="1"/>
</dbReference>
<sequence>MTSFPQHLSEALVSYGVDTVFGIVGIPIVEIADNMIMNGNIKFIGFRNEQAASYAASVYGYLTGKPGVLLVVGGPGVIHALAGVYNSTCNKWPLLIIAGSSEDKHRGGFQELDQISLLSRYVKFSASVGHHNIDAMLYNALRQASVGTPGVSYLDIPGNVIDQSSDKKTMPTPRNLREVRFQPEDRDLASVANLIRAHGSKNLLCVLGKGTVNSTAPVRTFITKFGIPFLPTPMAKGVVPDSHALNVSSARTLALQSADVVLVLGARLNWILHFGDSPKWKSSAIFVQVDTTAEELGQNNALGTTYSLCGDIGLTLQKLTPLLGSFRCAGISQQIAIKIRDNASRLKSKESSLSHVLNYNQAYGIMKRHIIDSETIIVSEGANTMDVARISFPTDYPKQRLDAGTNATMGIGLGYAIAAKLAKPEKTILCIQGDSAFGFSGLELETAARYGLGLVVVVMNNGGIYHGEVGNPQVQASTTLSRECRYDLVAEGLGCRGFLIQSATELDLKFRGALNLAATGRPALLNVIIEPGPQGKLSFGWQNKPKL</sequence>